<dbReference type="EMBL" id="JBCGBO010000005">
    <property type="protein sequence ID" value="KAK9200591.1"/>
    <property type="molecule type" value="Genomic_DNA"/>
</dbReference>
<evidence type="ECO:0000313" key="2">
    <source>
        <dbReference type="Proteomes" id="UP001428341"/>
    </source>
</evidence>
<accession>A0AAP0MCH4</accession>
<name>A0AAP0MCH4_9ROSI</name>
<organism evidence="1 2">
    <name type="scientific">Citrus x changshan-huyou</name>
    <dbReference type="NCBI Taxonomy" id="2935761"/>
    <lineage>
        <taxon>Eukaryota</taxon>
        <taxon>Viridiplantae</taxon>
        <taxon>Streptophyta</taxon>
        <taxon>Embryophyta</taxon>
        <taxon>Tracheophyta</taxon>
        <taxon>Spermatophyta</taxon>
        <taxon>Magnoliopsida</taxon>
        <taxon>eudicotyledons</taxon>
        <taxon>Gunneridae</taxon>
        <taxon>Pentapetalae</taxon>
        <taxon>rosids</taxon>
        <taxon>malvids</taxon>
        <taxon>Sapindales</taxon>
        <taxon>Rutaceae</taxon>
        <taxon>Aurantioideae</taxon>
        <taxon>Citrus</taxon>
    </lineage>
</organism>
<gene>
    <name evidence="1" type="ORF">WN944_015789</name>
</gene>
<dbReference type="AlphaFoldDB" id="A0AAP0MCH4"/>
<proteinExistence type="predicted"/>
<comment type="caution">
    <text evidence="1">The sequence shown here is derived from an EMBL/GenBank/DDBJ whole genome shotgun (WGS) entry which is preliminary data.</text>
</comment>
<keyword evidence="2" id="KW-1185">Reference proteome</keyword>
<dbReference type="Proteomes" id="UP001428341">
    <property type="component" value="Unassembled WGS sequence"/>
</dbReference>
<protein>
    <submittedName>
        <fullName evidence="1">Uncharacterized protein</fullName>
    </submittedName>
</protein>
<sequence length="64" mass="7312">MSWSMSFILWNLPQRYNLCWPKSRSLGCVWDKHLNRQRDLAGSFENMSTMISKGKAAAIASTSC</sequence>
<evidence type="ECO:0000313" key="1">
    <source>
        <dbReference type="EMBL" id="KAK9200591.1"/>
    </source>
</evidence>
<reference evidence="1 2" key="1">
    <citation type="submission" date="2024-05" db="EMBL/GenBank/DDBJ databases">
        <title>Haplotype-resolved chromosome-level genome assembly of Huyou (Citrus changshanensis).</title>
        <authorList>
            <person name="Miao C."/>
            <person name="Chen W."/>
            <person name="Wu Y."/>
            <person name="Wang L."/>
            <person name="Zhao S."/>
            <person name="Grierson D."/>
            <person name="Xu C."/>
            <person name="Chen K."/>
        </authorList>
    </citation>
    <scope>NUCLEOTIDE SEQUENCE [LARGE SCALE GENOMIC DNA]</scope>
    <source>
        <strain evidence="1">01-14</strain>
        <tissue evidence="1">Leaf</tissue>
    </source>
</reference>